<keyword evidence="3" id="KW-1185">Reference proteome</keyword>
<evidence type="ECO:0000313" key="3">
    <source>
        <dbReference type="Proteomes" id="UP001165395"/>
    </source>
</evidence>
<dbReference type="InterPro" id="IPR055259">
    <property type="entry name" value="YkvP/CgeB_Glyco_trans-like"/>
</dbReference>
<evidence type="ECO:0000313" key="2">
    <source>
        <dbReference type="EMBL" id="MCB6183377.1"/>
    </source>
</evidence>
<dbReference type="Pfam" id="PF13524">
    <property type="entry name" value="Glyco_trans_1_2"/>
    <property type="match status" value="1"/>
</dbReference>
<sequence length="313" mass="36546">MKILFLNCEYPFLERAFESLGHETVHNVNDLQNVDMTILSMKYAAKRPFELYKIYSKKRLGPVVVWDRDGPSHMGEKAWRLWVLKHFRCMDLYATHTLQDAGLFSNEVLYFANAACTFSYNLNGANLASLRDASTYKYDVTFFGETNGERFPEMLPRAEFLKALAVQLDKLDISYSFYPPKMSLEEQISFIQSSKINLNFHAGCDTRWQGGWRGQPKSWGLPERCYGVPATGGFLLSDERVHYKDDFSPDEYCTFSDLDDCVTKIRYYISNFEASRVIAEKAYKKTHSSHTYVHRATRLLDFYSYWKEMQKFK</sequence>
<organism evidence="2 3">
    <name type="scientific">Leeia speluncae</name>
    <dbReference type="NCBI Taxonomy" id="2884804"/>
    <lineage>
        <taxon>Bacteria</taxon>
        <taxon>Pseudomonadati</taxon>
        <taxon>Pseudomonadota</taxon>
        <taxon>Betaproteobacteria</taxon>
        <taxon>Neisseriales</taxon>
        <taxon>Leeiaceae</taxon>
        <taxon>Leeia</taxon>
    </lineage>
</organism>
<accession>A0ABS8D5D1</accession>
<comment type="caution">
    <text evidence="2">The sequence shown here is derived from an EMBL/GenBank/DDBJ whole genome shotgun (WGS) entry which is preliminary data.</text>
</comment>
<protein>
    <submittedName>
        <fullName evidence="2">Glycosyltransferase</fullName>
    </submittedName>
</protein>
<dbReference type="Proteomes" id="UP001165395">
    <property type="component" value="Unassembled WGS sequence"/>
</dbReference>
<feature type="domain" description="Spore protein YkvP/CgeB glycosyl transferase-like" evidence="1">
    <location>
        <begin position="185"/>
        <end position="301"/>
    </location>
</feature>
<evidence type="ECO:0000259" key="1">
    <source>
        <dbReference type="Pfam" id="PF13524"/>
    </source>
</evidence>
<proteinExistence type="predicted"/>
<gene>
    <name evidence="2" type="ORF">LIN78_07440</name>
</gene>
<name>A0ABS8D5D1_9NEIS</name>
<dbReference type="EMBL" id="JAJBZT010000003">
    <property type="protein sequence ID" value="MCB6183377.1"/>
    <property type="molecule type" value="Genomic_DNA"/>
</dbReference>
<dbReference type="RefSeq" id="WP_227180081.1">
    <property type="nucleotide sequence ID" value="NZ_JAJBZT010000003.1"/>
</dbReference>
<reference evidence="2" key="1">
    <citation type="submission" date="2021-10" db="EMBL/GenBank/DDBJ databases">
        <title>The complete genome sequence of Leeia sp. TBRC 13508.</title>
        <authorList>
            <person name="Charoenyingcharoen P."/>
            <person name="Yukphan P."/>
        </authorList>
    </citation>
    <scope>NUCLEOTIDE SEQUENCE</scope>
    <source>
        <strain evidence="2">TBRC 13508</strain>
    </source>
</reference>